<protein>
    <submittedName>
        <fullName evidence="1">Uncharacterized protein</fullName>
    </submittedName>
</protein>
<sequence length="187" mass="19725">MGRHQRTVTSQGNTMEQYTTLVALLQCKTRLGGPGDVLGALATAKEPLRAEILAAIQGPMVALEGKIEMVAVEVNLFRADFRKVSDKVKIEEGSILELQTEIWDKVTPGRPVRTGSVAHPVSGVDGPDCRTVGDSQLEDTTAQVVATATDHGIEIQQDGTMAVLTAGSAAGPSGELEQGAKRISVHV</sequence>
<keyword evidence="2" id="KW-1185">Reference proteome</keyword>
<reference evidence="1" key="1">
    <citation type="journal article" date="2022" name="bioRxiv">
        <title>Sequencing and chromosome-scale assembly of the giantPleurodeles waltlgenome.</title>
        <authorList>
            <person name="Brown T."/>
            <person name="Elewa A."/>
            <person name="Iarovenko S."/>
            <person name="Subramanian E."/>
            <person name="Araus A.J."/>
            <person name="Petzold A."/>
            <person name="Susuki M."/>
            <person name="Suzuki K.-i.T."/>
            <person name="Hayashi T."/>
            <person name="Toyoda A."/>
            <person name="Oliveira C."/>
            <person name="Osipova E."/>
            <person name="Leigh N.D."/>
            <person name="Simon A."/>
            <person name="Yun M.H."/>
        </authorList>
    </citation>
    <scope>NUCLEOTIDE SEQUENCE</scope>
    <source>
        <strain evidence="1">20211129_DDA</strain>
        <tissue evidence="1">Liver</tissue>
    </source>
</reference>
<proteinExistence type="predicted"/>
<accession>A0AAV7UPA8</accession>
<dbReference type="AlphaFoldDB" id="A0AAV7UPA8"/>
<dbReference type="Proteomes" id="UP001066276">
    <property type="component" value="Chromosome 2_2"/>
</dbReference>
<dbReference type="EMBL" id="JANPWB010000004">
    <property type="protein sequence ID" value="KAJ1190878.1"/>
    <property type="molecule type" value="Genomic_DNA"/>
</dbReference>
<comment type="caution">
    <text evidence="1">The sequence shown here is derived from an EMBL/GenBank/DDBJ whole genome shotgun (WGS) entry which is preliminary data.</text>
</comment>
<evidence type="ECO:0000313" key="1">
    <source>
        <dbReference type="EMBL" id="KAJ1190878.1"/>
    </source>
</evidence>
<organism evidence="1 2">
    <name type="scientific">Pleurodeles waltl</name>
    <name type="common">Iberian ribbed newt</name>
    <dbReference type="NCBI Taxonomy" id="8319"/>
    <lineage>
        <taxon>Eukaryota</taxon>
        <taxon>Metazoa</taxon>
        <taxon>Chordata</taxon>
        <taxon>Craniata</taxon>
        <taxon>Vertebrata</taxon>
        <taxon>Euteleostomi</taxon>
        <taxon>Amphibia</taxon>
        <taxon>Batrachia</taxon>
        <taxon>Caudata</taxon>
        <taxon>Salamandroidea</taxon>
        <taxon>Salamandridae</taxon>
        <taxon>Pleurodelinae</taxon>
        <taxon>Pleurodeles</taxon>
    </lineage>
</organism>
<evidence type="ECO:0000313" key="2">
    <source>
        <dbReference type="Proteomes" id="UP001066276"/>
    </source>
</evidence>
<gene>
    <name evidence="1" type="ORF">NDU88_000197</name>
</gene>
<name>A0AAV7UPA8_PLEWA</name>